<dbReference type="InterPro" id="IPR051606">
    <property type="entry name" value="Polyketide_Oxido-like"/>
</dbReference>
<proteinExistence type="predicted"/>
<dbReference type="InterPro" id="IPR016040">
    <property type="entry name" value="NAD(P)-bd_dom"/>
</dbReference>
<dbReference type="InterPro" id="IPR036291">
    <property type="entry name" value="NAD(P)-bd_dom_sf"/>
</dbReference>
<evidence type="ECO:0000313" key="2">
    <source>
        <dbReference type="EMBL" id="MFC1409754.1"/>
    </source>
</evidence>
<comment type="caution">
    <text evidence="2">The sequence shown here is derived from an EMBL/GenBank/DDBJ whole genome shotgun (WGS) entry which is preliminary data.</text>
</comment>
<keyword evidence="3" id="KW-1185">Reference proteome</keyword>
<organism evidence="2 3">
    <name type="scientific">Streptacidiphilus alkalitolerans</name>
    <dbReference type="NCBI Taxonomy" id="3342712"/>
    <lineage>
        <taxon>Bacteria</taxon>
        <taxon>Bacillati</taxon>
        <taxon>Actinomycetota</taxon>
        <taxon>Actinomycetes</taxon>
        <taxon>Kitasatosporales</taxon>
        <taxon>Streptomycetaceae</taxon>
        <taxon>Streptacidiphilus</taxon>
    </lineage>
</organism>
<dbReference type="Proteomes" id="UP001592582">
    <property type="component" value="Unassembled WGS sequence"/>
</dbReference>
<evidence type="ECO:0000313" key="3">
    <source>
        <dbReference type="Proteomes" id="UP001592582"/>
    </source>
</evidence>
<dbReference type="RefSeq" id="WP_380506099.1">
    <property type="nucleotide sequence ID" value="NZ_JBHEZX010000004.1"/>
</dbReference>
<name>A0ABV6V7P8_9ACTN</name>
<evidence type="ECO:0000259" key="1">
    <source>
        <dbReference type="Pfam" id="PF13460"/>
    </source>
</evidence>
<gene>
    <name evidence="2" type="ORF">ACEZDG_10735</name>
</gene>
<dbReference type="PANTHER" id="PTHR43355:SF2">
    <property type="entry name" value="FLAVIN REDUCTASE (NADPH)"/>
    <property type="match status" value="1"/>
</dbReference>
<dbReference type="Pfam" id="PF13460">
    <property type="entry name" value="NAD_binding_10"/>
    <property type="match status" value="1"/>
</dbReference>
<accession>A0ABV6V7P8</accession>
<feature type="domain" description="NAD(P)-binding" evidence="1">
    <location>
        <begin position="7"/>
        <end position="200"/>
    </location>
</feature>
<dbReference type="PANTHER" id="PTHR43355">
    <property type="entry name" value="FLAVIN REDUCTASE (NADPH)"/>
    <property type="match status" value="1"/>
</dbReference>
<protein>
    <submittedName>
        <fullName evidence="2">NAD(P)-dependent oxidoreductase</fullName>
    </submittedName>
</protein>
<dbReference type="SUPFAM" id="SSF51735">
    <property type="entry name" value="NAD(P)-binding Rossmann-fold domains"/>
    <property type="match status" value="1"/>
</dbReference>
<sequence length="211" mass="21883">MKLTVLGATGGIGGQIVRQALAAGHDVTAVVREKSRLALEHPALRVVTADPTDAWALVPFVTGRDAVLSALGPRGRKAVGIASAGTAGALQAMDAAGVRRVVVVSAAPLAPIPDGESLFLRYVGTPLIRVVLKSLYADLAEMEALLRDSPAEWTSVRPPRLTDKPSTGSYRTVVGGAVPKGMSISRADTAHAMLAMVDDPATFRQPVGVAY</sequence>
<reference evidence="2 3" key="1">
    <citation type="submission" date="2024-09" db="EMBL/GenBank/DDBJ databases">
        <authorList>
            <person name="Lee S.D."/>
        </authorList>
    </citation>
    <scope>NUCLEOTIDE SEQUENCE [LARGE SCALE GENOMIC DNA]</scope>
    <source>
        <strain evidence="2 3">N1-1</strain>
    </source>
</reference>
<dbReference type="EMBL" id="JBHEZX010000004">
    <property type="protein sequence ID" value="MFC1409754.1"/>
    <property type="molecule type" value="Genomic_DNA"/>
</dbReference>
<dbReference type="Gene3D" id="3.40.50.720">
    <property type="entry name" value="NAD(P)-binding Rossmann-like Domain"/>
    <property type="match status" value="1"/>
</dbReference>